<dbReference type="InterPro" id="IPR011032">
    <property type="entry name" value="GroES-like_sf"/>
</dbReference>
<dbReference type="InterPro" id="IPR002328">
    <property type="entry name" value="ADH_Zn_CS"/>
</dbReference>
<evidence type="ECO:0008006" key="10">
    <source>
        <dbReference type="Google" id="ProtNLM"/>
    </source>
</evidence>
<dbReference type="SUPFAM" id="SSF50129">
    <property type="entry name" value="GroES-like"/>
    <property type="match status" value="1"/>
</dbReference>
<dbReference type="RefSeq" id="XP_028474797.1">
    <property type="nucleotide sequence ID" value="XM_028624629.1"/>
</dbReference>
<evidence type="ECO:0000313" key="8">
    <source>
        <dbReference type="EMBL" id="RSH79688.1"/>
    </source>
</evidence>
<organism evidence="8 9">
    <name type="scientific">Apiotrichum porosum</name>
    <dbReference type="NCBI Taxonomy" id="105984"/>
    <lineage>
        <taxon>Eukaryota</taxon>
        <taxon>Fungi</taxon>
        <taxon>Dikarya</taxon>
        <taxon>Basidiomycota</taxon>
        <taxon>Agaricomycotina</taxon>
        <taxon>Tremellomycetes</taxon>
        <taxon>Trichosporonales</taxon>
        <taxon>Trichosporonaceae</taxon>
        <taxon>Apiotrichum</taxon>
    </lineage>
</organism>
<dbReference type="Pfam" id="PF00107">
    <property type="entry name" value="ADH_zinc_N"/>
    <property type="match status" value="1"/>
</dbReference>
<dbReference type="PROSITE" id="PS00059">
    <property type="entry name" value="ADH_ZINC"/>
    <property type="match status" value="1"/>
</dbReference>
<dbReference type="GO" id="GO:0016491">
    <property type="term" value="F:oxidoreductase activity"/>
    <property type="evidence" value="ECO:0007669"/>
    <property type="project" value="UniProtKB-KW"/>
</dbReference>
<keyword evidence="9" id="KW-1185">Reference proteome</keyword>
<accession>A0A427XLI6</accession>
<comment type="similarity">
    <text evidence="5">Belongs to the zinc-containing alcohol dehydrogenase family.</text>
</comment>
<dbReference type="Proteomes" id="UP000279236">
    <property type="component" value="Unassembled WGS sequence"/>
</dbReference>
<comment type="caution">
    <text evidence="8">The sequence shown here is derived from an EMBL/GenBank/DDBJ whole genome shotgun (WGS) entry which is preliminary data.</text>
</comment>
<evidence type="ECO:0000256" key="3">
    <source>
        <dbReference type="ARBA" id="ARBA00022833"/>
    </source>
</evidence>
<dbReference type="OrthoDB" id="3941538at2759"/>
<dbReference type="PANTHER" id="PTHR42813">
    <property type="entry name" value="ZINC-TYPE ALCOHOL DEHYDROGENASE-LIKE"/>
    <property type="match status" value="1"/>
</dbReference>
<feature type="domain" description="Alcohol dehydrogenase-like N-terminal" evidence="7">
    <location>
        <begin position="33"/>
        <end position="128"/>
    </location>
</feature>
<name>A0A427XLI6_9TREE</name>
<evidence type="ECO:0000259" key="7">
    <source>
        <dbReference type="Pfam" id="PF08240"/>
    </source>
</evidence>
<dbReference type="InterPro" id="IPR036291">
    <property type="entry name" value="NAD(P)-bd_dom_sf"/>
</dbReference>
<evidence type="ECO:0000256" key="2">
    <source>
        <dbReference type="ARBA" id="ARBA00022723"/>
    </source>
</evidence>
<dbReference type="Pfam" id="PF08240">
    <property type="entry name" value="ADH_N"/>
    <property type="match status" value="1"/>
</dbReference>
<feature type="domain" description="Alcohol dehydrogenase-like C-terminal" evidence="6">
    <location>
        <begin position="196"/>
        <end position="320"/>
    </location>
</feature>
<keyword evidence="4" id="KW-0560">Oxidoreductase</keyword>
<dbReference type="SUPFAM" id="SSF51735">
    <property type="entry name" value="NAD(P)-binding Rossmann-fold domains"/>
    <property type="match status" value="1"/>
</dbReference>
<dbReference type="EMBL" id="RSCE01000009">
    <property type="protein sequence ID" value="RSH79688.1"/>
    <property type="molecule type" value="Genomic_DNA"/>
</dbReference>
<reference evidence="8 9" key="1">
    <citation type="submission" date="2018-11" db="EMBL/GenBank/DDBJ databases">
        <title>Genome sequence of Apiotrichum porosum DSM 27194.</title>
        <authorList>
            <person name="Aliyu H."/>
            <person name="Gorte O."/>
            <person name="Ochsenreither K."/>
        </authorList>
    </citation>
    <scope>NUCLEOTIDE SEQUENCE [LARGE SCALE GENOMIC DNA]</scope>
    <source>
        <strain evidence="8 9">DSM 27194</strain>
    </source>
</reference>
<evidence type="ECO:0000313" key="9">
    <source>
        <dbReference type="Proteomes" id="UP000279236"/>
    </source>
</evidence>
<gene>
    <name evidence="8" type="ORF">EHS24_009340</name>
</gene>
<sequence length="363" mass="39472">MTLTLPPTMKAVVWTGPNKVEVKQIPTPQIVDPTDVIIRTTTSGICGSDLHIYRGHLPVPEGYPIGHEVVGEIVQVGSDVRKWKAGDRVIAPFSASCGDCFYCRKGETARCQKGAVDGGGQAEYSRLRFADAMLFAQPDNVPEASLVLLADILPTGYYCASSAKRMMVEAEGRFGDDLANPEKTKEGVCVVIGCGPVGLCAISSAIEMFETVFATDLAVHRLEGAKAHGAIALPAGELEKAVLEATNGRGADAVCEVVGHTSAFDKAFELIRPFGVISSAGVHTHEIKLSGWNLFEKNPRFQFGMCSSHYYFPAALEILKKNRDLFAKFIEHKIHIDKAEEYYKLFEQNKIGKTVISFDEKAT</sequence>
<dbReference type="GeneID" id="39593883"/>
<dbReference type="InterPro" id="IPR013154">
    <property type="entry name" value="ADH-like_N"/>
</dbReference>
<keyword evidence="2 5" id="KW-0479">Metal-binding</keyword>
<dbReference type="AlphaFoldDB" id="A0A427XLI6"/>
<keyword evidence="3 5" id="KW-0862">Zinc</keyword>
<protein>
    <recommendedName>
        <fullName evidence="10">Enoyl reductase (ER) domain-containing protein</fullName>
    </recommendedName>
</protein>
<proteinExistence type="inferred from homology"/>
<dbReference type="STRING" id="105984.A0A427XLI6"/>
<comment type="cofactor">
    <cofactor evidence="1 5">
        <name>Zn(2+)</name>
        <dbReference type="ChEBI" id="CHEBI:29105"/>
    </cofactor>
</comment>
<evidence type="ECO:0000259" key="6">
    <source>
        <dbReference type="Pfam" id="PF00107"/>
    </source>
</evidence>
<evidence type="ECO:0000256" key="1">
    <source>
        <dbReference type="ARBA" id="ARBA00001947"/>
    </source>
</evidence>
<evidence type="ECO:0000256" key="5">
    <source>
        <dbReference type="RuleBase" id="RU361277"/>
    </source>
</evidence>
<dbReference type="InterPro" id="IPR013149">
    <property type="entry name" value="ADH-like_C"/>
</dbReference>
<dbReference type="Gene3D" id="3.90.180.10">
    <property type="entry name" value="Medium-chain alcohol dehydrogenases, catalytic domain"/>
    <property type="match status" value="1"/>
</dbReference>
<dbReference type="GO" id="GO:0008270">
    <property type="term" value="F:zinc ion binding"/>
    <property type="evidence" value="ECO:0007669"/>
    <property type="project" value="InterPro"/>
</dbReference>
<dbReference type="Gene3D" id="3.40.50.720">
    <property type="entry name" value="NAD(P)-binding Rossmann-like Domain"/>
    <property type="match status" value="1"/>
</dbReference>
<dbReference type="PANTHER" id="PTHR42813:SF2">
    <property type="entry name" value="DEHYDROGENASE, ZINC-CONTAINING, PUTATIVE (AFU_ORTHOLOGUE AFUA_2G02810)-RELATED"/>
    <property type="match status" value="1"/>
</dbReference>
<evidence type="ECO:0000256" key="4">
    <source>
        <dbReference type="ARBA" id="ARBA00023002"/>
    </source>
</evidence>